<accession>A0A1I6K898</accession>
<evidence type="ECO:0000259" key="2">
    <source>
        <dbReference type="Pfam" id="PF13660"/>
    </source>
</evidence>
<dbReference type="SUPFAM" id="SSF82544">
    <property type="entry name" value="GckA/TtuD-like"/>
    <property type="match status" value="1"/>
</dbReference>
<dbReference type="InterPro" id="IPR038614">
    <property type="entry name" value="GK_N_sf"/>
</dbReference>
<dbReference type="InterPro" id="IPR007835">
    <property type="entry name" value="MOFRL"/>
</dbReference>
<dbReference type="Gene3D" id="3.40.1480.10">
    <property type="entry name" value="MOFRL domain"/>
    <property type="match status" value="1"/>
</dbReference>
<keyword evidence="3" id="KW-0418">Kinase</keyword>
<dbReference type="Proteomes" id="UP000198824">
    <property type="component" value="Unassembled WGS sequence"/>
</dbReference>
<proteinExistence type="predicted"/>
<dbReference type="EMBL" id="FOZG01000001">
    <property type="protein sequence ID" value="SFR87427.1"/>
    <property type="molecule type" value="Genomic_DNA"/>
</dbReference>
<evidence type="ECO:0000313" key="3">
    <source>
        <dbReference type="EMBL" id="SFR87427.1"/>
    </source>
</evidence>
<organism evidence="3 4">
    <name type="scientific">Sphingomonas jatrophae</name>
    <dbReference type="NCBI Taxonomy" id="1166337"/>
    <lineage>
        <taxon>Bacteria</taxon>
        <taxon>Pseudomonadati</taxon>
        <taxon>Pseudomonadota</taxon>
        <taxon>Alphaproteobacteria</taxon>
        <taxon>Sphingomonadales</taxon>
        <taxon>Sphingomonadaceae</taxon>
        <taxon>Sphingomonas</taxon>
    </lineage>
</organism>
<dbReference type="InterPro" id="IPR025286">
    <property type="entry name" value="MOFRL_assoc_dom"/>
</dbReference>
<feature type="domain" description="MOFRL" evidence="1">
    <location>
        <begin position="284"/>
        <end position="389"/>
    </location>
</feature>
<evidence type="ECO:0000259" key="1">
    <source>
        <dbReference type="Pfam" id="PF05161"/>
    </source>
</evidence>
<dbReference type="STRING" id="1166337.SAMN05192580_1435"/>
<dbReference type="GO" id="GO:0008887">
    <property type="term" value="F:glycerate kinase activity"/>
    <property type="evidence" value="ECO:0007669"/>
    <property type="project" value="InterPro"/>
</dbReference>
<dbReference type="GO" id="GO:0005737">
    <property type="term" value="C:cytoplasm"/>
    <property type="evidence" value="ECO:0007669"/>
    <property type="project" value="TreeGrafter"/>
</dbReference>
<evidence type="ECO:0000313" key="4">
    <source>
        <dbReference type="Proteomes" id="UP000198824"/>
    </source>
</evidence>
<dbReference type="Gene3D" id="3.40.50.10180">
    <property type="entry name" value="Glycerate kinase, MOFRL-like N-terminal domain"/>
    <property type="match status" value="1"/>
</dbReference>
<feature type="domain" description="MOFRL-associated" evidence="2">
    <location>
        <begin position="8"/>
        <end position="207"/>
    </location>
</feature>
<keyword evidence="4" id="KW-1185">Reference proteome</keyword>
<dbReference type="Pfam" id="PF05161">
    <property type="entry name" value="MOFRL"/>
    <property type="match status" value="1"/>
</dbReference>
<reference evidence="3 4" key="1">
    <citation type="submission" date="2016-10" db="EMBL/GenBank/DDBJ databases">
        <authorList>
            <person name="de Groot N.N."/>
        </authorList>
    </citation>
    <scope>NUCLEOTIDE SEQUENCE [LARGE SCALE GENOMIC DNA]</scope>
    <source>
        <strain evidence="3 4">S5-249</strain>
    </source>
</reference>
<dbReference type="PANTHER" id="PTHR12227:SF0">
    <property type="entry name" value="GLYCERATE KINASE"/>
    <property type="match status" value="1"/>
</dbReference>
<gene>
    <name evidence="3" type="ORF">SAMN05192580_1435</name>
</gene>
<dbReference type="AlphaFoldDB" id="A0A1I6K898"/>
<dbReference type="PANTHER" id="PTHR12227">
    <property type="entry name" value="GLYCERATE KINASE"/>
    <property type="match status" value="1"/>
</dbReference>
<dbReference type="InterPro" id="IPR037035">
    <property type="entry name" value="GK-like_C_sf"/>
</dbReference>
<name>A0A1I6K898_9SPHN</name>
<dbReference type="Pfam" id="PF13660">
    <property type="entry name" value="DUF4147"/>
    <property type="match status" value="1"/>
</dbReference>
<sequence length="402" mass="40936">MPRTMPVPSHGRSVVIAVGKAAAAMMQVAQARTPKGHAIEGLVVTRHGHLPETPPENVELIEAGHPYPDDNSIRAAHRALEIAHGLSAGDRLLVLLSGGGSALLAAPAPGLDLADKQAITRALLQSGATIEEINCVRKHLSAIKGGRLAVAAGAAAVTTWIISDIPGDDPSFVSSGPTVADHTDLASAREILAKYRIDPPASVARALADPANETPPADSLGLAGGETVVIARARDALAAAGQHAASLGYHVTNLGDNIQAEARHLGAGHAALARRLAKDGKPRAIISGGEATVTVVNKAGRGGRNLEYLLSLAIALDGAPGISALACDTDGIDGTEDAAGAIVTPSTLARAAAAGLDPAAHLARNDAYLFFQALGDLVITGPTLTNVNDFRAILIRAEPGER</sequence>
<dbReference type="InterPro" id="IPR039760">
    <property type="entry name" value="MOFRL_protein"/>
</dbReference>
<protein>
    <submittedName>
        <fullName evidence="3">Glycerate 2-kinase</fullName>
    </submittedName>
</protein>
<keyword evidence="3" id="KW-0808">Transferase</keyword>